<protein>
    <recommendedName>
        <fullName evidence="2">EF-hand domain-containing protein</fullName>
    </recommendedName>
</protein>
<keyword evidence="1" id="KW-0677">Repeat</keyword>
<keyword evidence="4" id="KW-1185">Reference proteome</keyword>
<dbReference type="Proteomes" id="UP001266305">
    <property type="component" value="Unassembled WGS sequence"/>
</dbReference>
<organism evidence="3 4">
    <name type="scientific">Saguinus oedipus</name>
    <name type="common">Cotton-top tamarin</name>
    <name type="synonym">Oedipomidas oedipus</name>
    <dbReference type="NCBI Taxonomy" id="9490"/>
    <lineage>
        <taxon>Eukaryota</taxon>
        <taxon>Metazoa</taxon>
        <taxon>Chordata</taxon>
        <taxon>Craniata</taxon>
        <taxon>Vertebrata</taxon>
        <taxon>Euteleostomi</taxon>
        <taxon>Mammalia</taxon>
        <taxon>Eutheria</taxon>
        <taxon>Euarchontoglires</taxon>
        <taxon>Primates</taxon>
        <taxon>Haplorrhini</taxon>
        <taxon>Platyrrhini</taxon>
        <taxon>Cebidae</taxon>
        <taxon>Callitrichinae</taxon>
        <taxon>Saguinus</taxon>
    </lineage>
</organism>
<evidence type="ECO:0000256" key="1">
    <source>
        <dbReference type="ARBA" id="ARBA00022737"/>
    </source>
</evidence>
<reference evidence="3 4" key="1">
    <citation type="submission" date="2023-05" db="EMBL/GenBank/DDBJ databases">
        <title>B98-5 Cell Line De Novo Hybrid Assembly: An Optical Mapping Approach.</title>
        <authorList>
            <person name="Kananen K."/>
            <person name="Auerbach J.A."/>
            <person name="Kautto E."/>
            <person name="Blachly J.S."/>
        </authorList>
    </citation>
    <scope>NUCLEOTIDE SEQUENCE [LARGE SCALE GENOMIC DNA]</scope>
    <source>
        <strain evidence="3">B95-8</strain>
        <tissue evidence="3">Cell line</tissue>
    </source>
</reference>
<dbReference type="EMBL" id="JASSZA010000009">
    <property type="protein sequence ID" value="KAK2101607.1"/>
    <property type="molecule type" value="Genomic_DNA"/>
</dbReference>
<name>A0ABQ9UX57_SAGOE</name>
<comment type="caution">
    <text evidence="3">The sequence shown here is derived from an EMBL/GenBank/DDBJ whole genome shotgun (WGS) entry which is preliminary data.</text>
</comment>
<feature type="domain" description="EF-hand" evidence="2">
    <location>
        <begin position="29"/>
        <end position="64"/>
    </location>
</feature>
<dbReference type="PROSITE" id="PS50222">
    <property type="entry name" value="EF_HAND_2"/>
    <property type="match status" value="1"/>
</dbReference>
<gene>
    <name evidence="3" type="ORF">P7K49_019273</name>
</gene>
<dbReference type="SUPFAM" id="SSF47473">
    <property type="entry name" value="EF-hand"/>
    <property type="match status" value="1"/>
</dbReference>
<evidence type="ECO:0000259" key="2">
    <source>
        <dbReference type="PROSITE" id="PS50222"/>
    </source>
</evidence>
<evidence type="ECO:0000313" key="3">
    <source>
        <dbReference type="EMBL" id="KAK2101607.1"/>
    </source>
</evidence>
<dbReference type="InterPro" id="IPR011992">
    <property type="entry name" value="EF-hand-dom_pair"/>
</dbReference>
<dbReference type="PANTHER" id="PTHR23049">
    <property type="entry name" value="MYOSIN REGULATORY LIGHT CHAIN 2"/>
    <property type="match status" value="1"/>
</dbReference>
<evidence type="ECO:0000313" key="4">
    <source>
        <dbReference type="Proteomes" id="UP001266305"/>
    </source>
</evidence>
<dbReference type="Gene3D" id="1.10.238.10">
    <property type="entry name" value="EF-hand"/>
    <property type="match status" value="1"/>
</dbReference>
<dbReference type="InterPro" id="IPR002048">
    <property type="entry name" value="EF_hand_dom"/>
</dbReference>
<dbReference type="InterPro" id="IPR050403">
    <property type="entry name" value="Myosin_RLC"/>
</dbReference>
<sequence>MSSKWAKAETTTKWAQQATSNVFAMFDQFHIQEFKEAFNMIDQNCEGFVHKGDLKGKLAWPGKNPKNEYLESIISKAPRPINFTTFLTMFGEKLNGRAPRM</sequence>
<accession>A0ABQ9UX57</accession>
<proteinExistence type="predicted"/>